<dbReference type="SUPFAM" id="SSF53822">
    <property type="entry name" value="Periplasmic binding protein-like I"/>
    <property type="match status" value="1"/>
</dbReference>
<evidence type="ECO:0000256" key="3">
    <source>
        <dbReference type="ARBA" id="ARBA00023163"/>
    </source>
</evidence>
<dbReference type="PANTHER" id="PTHR30146">
    <property type="entry name" value="LACI-RELATED TRANSCRIPTIONAL REPRESSOR"/>
    <property type="match status" value="1"/>
</dbReference>
<dbReference type="InterPro" id="IPR028082">
    <property type="entry name" value="Peripla_BP_I"/>
</dbReference>
<gene>
    <name evidence="5" type="ORF">APZ18_10925</name>
</gene>
<dbReference type="Proteomes" id="UP000050833">
    <property type="component" value="Unassembled WGS sequence"/>
</dbReference>
<dbReference type="AlphaFoldDB" id="A0AAW3JQT1"/>
<dbReference type="Gene3D" id="3.40.50.2300">
    <property type="match status" value="2"/>
</dbReference>
<dbReference type="PROSITE" id="PS50887">
    <property type="entry name" value="GGDEF"/>
    <property type="match status" value="1"/>
</dbReference>
<dbReference type="RefSeq" id="WP_055944854.1">
    <property type="nucleotide sequence ID" value="NZ_JAQDCV010000005.1"/>
</dbReference>
<feature type="domain" description="GGDEF" evidence="4">
    <location>
        <begin position="512"/>
        <end position="642"/>
    </location>
</feature>
<protein>
    <recommendedName>
        <fullName evidence="4">GGDEF domain-containing protein</fullName>
    </recommendedName>
</protein>
<dbReference type="Gene3D" id="3.30.70.270">
    <property type="match status" value="1"/>
</dbReference>
<organism evidence="5 6">
    <name type="scientific">Butyribacter intestini</name>
    <dbReference type="NCBI Taxonomy" id="1703332"/>
    <lineage>
        <taxon>Bacteria</taxon>
        <taxon>Bacillati</taxon>
        <taxon>Bacillota</taxon>
        <taxon>Clostridia</taxon>
        <taxon>Lachnospirales</taxon>
        <taxon>Lachnospiraceae</taxon>
        <taxon>Butyribacter</taxon>
    </lineage>
</organism>
<accession>A0AAW3JQT1</accession>
<dbReference type="CDD" id="cd06267">
    <property type="entry name" value="PBP1_LacI_sugar_binding-like"/>
    <property type="match status" value="1"/>
</dbReference>
<reference evidence="5 6" key="1">
    <citation type="submission" date="2015-10" db="EMBL/GenBank/DDBJ databases">
        <title>Butyribacter intestini gen. nov., sp. nov., a butyric acid-producing bacterium of the family Lachnospiraceae isolated from the human faeces.</title>
        <authorList>
            <person name="Zou Y."/>
            <person name="Xue W."/>
            <person name="Luo G."/>
            <person name="Lv M."/>
        </authorList>
    </citation>
    <scope>NUCLEOTIDE SEQUENCE [LARGE SCALE GENOMIC DNA]</scope>
    <source>
        <strain evidence="5 6">TF01-11</strain>
    </source>
</reference>
<keyword evidence="6" id="KW-1185">Reference proteome</keyword>
<dbReference type="GO" id="GO:0000976">
    <property type="term" value="F:transcription cis-regulatory region binding"/>
    <property type="evidence" value="ECO:0007669"/>
    <property type="project" value="TreeGrafter"/>
</dbReference>
<dbReference type="InterPro" id="IPR029787">
    <property type="entry name" value="Nucleotide_cyclase"/>
</dbReference>
<dbReference type="PANTHER" id="PTHR30146:SF24">
    <property type="entry name" value="XYLOSE OPERON REGULATORY PROTEIN"/>
    <property type="match status" value="1"/>
</dbReference>
<keyword evidence="3" id="KW-0804">Transcription</keyword>
<evidence type="ECO:0000313" key="5">
    <source>
        <dbReference type="EMBL" id="KQC85202.1"/>
    </source>
</evidence>
<keyword evidence="2" id="KW-0238">DNA-binding</keyword>
<evidence type="ECO:0000256" key="2">
    <source>
        <dbReference type="ARBA" id="ARBA00023125"/>
    </source>
</evidence>
<dbReference type="InterPro" id="IPR000160">
    <property type="entry name" value="GGDEF_dom"/>
</dbReference>
<name>A0AAW3JQT1_9FIRM</name>
<dbReference type="Pfam" id="PF00990">
    <property type="entry name" value="GGDEF"/>
    <property type="match status" value="1"/>
</dbReference>
<proteinExistence type="predicted"/>
<dbReference type="SMART" id="SM00267">
    <property type="entry name" value="GGDEF"/>
    <property type="match status" value="1"/>
</dbReference>
<dbReference type="EMBL" id="LLKB01000005">
    <property type="protein sequence ID" value="KQC85202.1"/>
    <property type="molecule type" value="Genomic_DNA"/>
</dbReference>
<dbReference type="Pfam" id="PF13377">
    <property type="entry name" value="Peripla_BP_3"/>
    <property type="match status" value="1"/>
</dbReference>
<evidence type="ECO:0000259" key="4">
    <source>
        <dbReference type="PROSITE" id="PS50887"/>
    </source>
</evidence>
<evidence type="ECO:0000256" key="1">
    <source>
        <dbReference type="ARBA" id="ARBA00023015"/>
    </source>
</evidence>
<dbReference type="InterPro" id="IPR043128">
    <property type="entry name" value="Rev_trsase/Diguanyl_cyclase"/>
</dbReference>
<dbReference type="SUPFAM" id="SSF55073">
    <property type="entry name" value="Nucleotide cyclase"/>
    <property type="match status" value="1"/>
</dbReference>
<comment type="caution">
    <text evidence="5">The sequence shown here is derived from an EMBL/GenBank/DDBJ whole genome shotgun (WGS) entry which is preliminary data.</text>
</comment>
<dbReference type="CDD" id="cd01949">
    <property type="entry name" value="GGDEF"/>
    <property type="match status" value="1"/>
</dbReference>
<keyword evidence="1" id="KW-0805">Transcription regulation</keyword>
<dbReference type="NCBIfam" id="TIGR00254">
    <property type="entry name" value="GGDEF"/>
    <property type="match status" value="1"/>
</dbReference>
<dbReference type="GO" id="GO:0003700">
    <property type="term" value="F:DNA-binding transcription factor activity"/>
    <property type="evidence" value="ECO:0007669"/>
    <property type="project" value="TreeGrafter"/>
</dbReference>
<evidence type="ECO:0000313" key="6">
    <source>
        <dbReference type="Proteomes" id="UP000050833"/>
    </source>
</evidence>
<sequence>MLSIKNRIIAVCCAAIDSDSIKYYMNYFTEYAKKNNYKILFFRSFSDLYRAASQGKHDIGESCIFSLINYKLIDAMIILPETIKCPAVRDDLIRHAKLNNIPVISIDHYIEGCYNINFDYKTALEKILCHLIEDHHYTCINFIAGIKGNAYSDERIDIYKKVLKEHNIPIEEERIGYGGFWSIPTKKVIKDFINSELPMPQAIACANDTMAITAYNSLINAGYDLPQEIAITGFDGLIQAIEHYPAITTAQHDYENAVIKAFDILNDIFNHKEVPAANYINSNVIIGGSCGCHYDSIKKYNNLSYNLNNRYDAQIQFNKDQINMTADLNDNTSFQGMFDKLTRYAKNFFSHRFWLCVVDNFLTEDEELSDILDDNASLHFGYSNHMDVVLSKHDTIWQGMTDFETSNLLPNIESVLEEEDNILFLPLHVLDHTIGYAALVYEPDKMNMEQLYQFLMNVSTALETMKVHQRQQNIISSLENKYIHDPLTGLLNRRGFYQKVLPDFNRCINEEKHFIAISVDLNGLKKINDTYGHSDGDIAISAIGNILINSSFQDETCARFGGDEFVMAGPLADGLDANDFWDKIHQNINIYNKMHNHPYDVSASIGIITGIPTPEISLDDFIKAADEEMYKDKVLHHQLREQ</sequence>
<dbReference type="InterPro" id="IPR046335">
    <property type="entry name" value="LacI/GalR-like_sensor"/>
</dbReference>